<protein>
    <submittedName>
        <fullName evidence="2">SnoaL-like domain-containing protein</fullName>
    </submittedName>
</protein>
<organism evidence="2 3">
    <name type="scientific">Thalassotalea agarivorans</name>
    <name type="common">Thalassomonas agarivorans</name>
    <dbReference type="NCBI Taxonomy" id="349064"/>
    <lineage>
        <taxon>Bacteria</taxon>
        <taxon>Pseudomonadati</taxon>
        <taxon>Pseudomonadota</taxon>
        <taxon>Gammaproteobacteria</taxon>
        <taxon>Alteromonadales</taxon>
        <taxon>Colwelliaceae</taxon>
        <taxon>Thalassotalea</taxon>
    </lineage>
</organism>
<dbReference type="InterPro" id="IPR037401">
    <property type="entry name" value="SnoaL-like"/>
</dbReference>
<evidence type="ECO:0000313" key="2">
    <source>
        <dbReference type="EMBL" id="SET87823.1"/>
    </source>
</evidence>
<sequence>MKKIMLIVLCCVVQLKVYASDIEKAQNNLLDGFHQAASEANYDAYFGALTPQAIFLGTDATERWTKDMFSDYVKPYFDKGIGWTYTPTKRLITQVNAEVAFFDELLHNDNYGQTRGSGVLVKTAKGWQIAQYNLSIPMPNDIAKLLVKQIRQYQKNEQRK</sequence>
<feature type="domain" description="SnoaL-like" evidence="1">
    <location>
        <begin position="27"/>
        <end position="139"/>
    </location>
</feature>
<name>A0A1I0HUM8_THASX</name>
<reference evidence="2 3" key="1">
    <citation type="submission" date="2016-10" db="EMBL/GenBank/DDBJ databases">
        <authorList>
            <person name="de Groot N.N."/>
        </authorList>
    </citation>
    <scope>NUCLEOTIDE SEQUENCE [LARGE SCALE GENOMIC DNA]</scope>
    <source>
        <strain evidence="2 3">DSM 19706</strain>
    </source>
</reference>
<keyword evidence="3" id="KW-1185">Reference proteome</keyword>
<dbReference type="Pfam" id="PF13474">
    <property type="entry name" value="SnoaL_3"/>
    <property type="match status" value="1"/>
</dbReference>
<dbReference type="OrthoDB" id="271716at2"/>
<dbReference type="EMBL" id="FOHK01000018">
    <property type="protein sequence ID" value="SET87823.1"/>
    <property type="molecule type" value="Genomic_DNA"/>
</dbReference>
<dbReference type="Gene3D" id="3.10.450.50">
    <property type="match status" value="1"/>
</dbReference>
<accession>A0A1I0HUM8</accession>
<proteinExistence type="predicted"/>
<dbReference type="STRING" id="349064.SAMN05660429_02948"/>
<evidence type="ECO:0000259" key="1">
    <source>
        <dbReference type="Pfam" id="PF13474"/>
    </source>
</evidence>
<dbReference type="AlphaFoldDB" id="A0A1I0HUM8"/>
<gene>
    <name evidence="2" type="ORF">SAMN05660429_02948</name>
</gene>
<evidence type="ECO:0000313" key="3">
    <source>
        <dbReference type="Proteomes" id="UP000199308"/>
    </source>
</evidence>
<dbReference type="Proteomes" id="UP000199308">
    <property type="component" value="Unassembled WGS sequence"/>
</dbReference>
<dbReference type="InterPro" id="IPR032710">
    <property type="entry name" value="NTF2-like_dom_sf"/>
</dbReference>
<dbReference type="RefSeq" id="WP_093332174.1">
    <property type="nucleotide sequence ID" value="NZ_AP027363.1"/>
</dbReference>
<dbReference type="SUPFAM" id="SSF54427">
    <property type="entry name" value="NTF2-like"/>
    <property type="match status" value="1"/>
</dbReference>